<dbReference type="InterPro" id="IPR015358">
    <property type="entry name" value="Tscrpt_reg_MerR_DNA-bd"/>
</dbReference>
<dbReference type="SUPFAM" id="SSF46955">
    <property type="entry name" value="Putative DNA-binding domain"/>
    <property type="match status" value="1"/>
</dbReference>
<dbReference type="InterPro" id="IPR047057">
    <property type="entry name" value="MerR_fam"/>
</dbReference>
<protein>
    <submittedName>
        <fullName evidence="7">Cu(I)-responsive transcriptional regulator</fullName>
    </submittedName>
</protein>
<evidence type="ECO:0000256" key="2">
    <source>
        <dbReference type="ARBA" id="ARBA00022490"/>
    </source>
</evidence>
<dbReference type="PROSITE" id="PS00552">
    <property type="entry name" value="HTH_MERR_1"/>
    <property type="match status" value="1"/>
</dbReference>
<keyword evidence="4" id="KW-0238">DNA-binding</keyword>
<dbReference type="Gene3D" id="1.10.1660.10">
    <property type="match status" value="1"/>
</dbReference>
<evidence type="ECO:0000256" key="5">
    <source>
        <dbReference type="ARBA" id="ARBA00023163"/>
    </source>
</evidence>
<dbReference type="InterPro" id="IPR000551">
    <property type="entry name" value="MerR-type_HTH_dom"/>
</dbReference>
<dbReference type="Pfam" id="PF09278">
    <property type="entry name" value="MerR-DNA-bind"/>
    <property type="match status" value="1"/>
</dbReference>
<keyword evidence="8" id="KW-1185">Reference proteome</keyword>
<dbReference type="EMBL" id="JBHTIF010000001">
    <property type="protein sequence ID" value="MFD0725020.1"/>
    <property type="molecule type" value="Genomic_DNA"/>
</dbReference>
<evidence type="ECO:0000313" key="8">
    <source>
        <dbReference type="Proteomes" id="UP001597110"/>
    </source>
</evidence>
<keyword evidence="2" id="KW-0963">Cytoplasm</keyword>
<proteinExistence type="predicted"/>
<dbReference type="InterPro" id="IPR011789">
    <property type="entry name" value="CueR"/>
</dbReference>
<evidence type="ECO:0000256" key="1">
    <source>
        <dbReference type="ARBA" id="ARBA00004496"/>
    </source>
</evidence>
<comment type="subcellular location">
    <subcellularLocation>
        <location evidence="1">Cytoplasm</location>
    </subcellularLocation>
</comment>
<keyword evidence="3" id="KW-0805">Transcription regulation</keyword>
<evidence type="ECO:0000256" key="3">
    <source>
        <dbReference type="ARBA" id="ARBA00023015"/>
    </source>
</evidence>
<name>A0ABW2Y911_9GAMM</name>
<accession>A0ABW2Y911</accession>
<reference evidence="8" key="1">
    <citation type="journal article" date="2019" name="Int. J. Syst. Evol. Microbiol.">
        <title>The Global Catalogue of Microorganisms (GCM) 10K type strain sequencing project: providing services to taxonomists for standard genome sequencing and annotation.</title>
        <authorList>
            <consortium name="The Broad Institute Genomics Platform"/>
            <consortium name="The Broad Institute Genome Sequencing Center for Infectious Disease"/>
            <person name="Wu L."/>
            <person name="Ma J."/>
        </authorList>
    </citation>
    <scope>NUCLEOTIDE SEQUENCE [LARGE SCALE GENOMIC DNA]</scope>
    <source>
        <strain evidence="8">CCUG 55585</strain>
    </source>
</reference>
<dbReference type="NCBIfam" id="TIGR02044">
    <property type="entry name" value="CueR"/>
    <property type="match status" value="1"/>
</dbReference>
<dbReference type="PANTHER" id="PTHR30204:SF94">
    <property type="entry name" value="HEAVY METAL-DEPENDENT TRANSCRIPTIONAL REGULATOR HI_0293-RELATED"/>
    <property type="match status" value="1"/>
</dbReference>
<evidence type="ECO:0000256" key="4">
    <source>
        <dbReference type="ARBA" id="ARBA00023125"/>
    </source>
</evidence>
<evidence type="ECO:0000259" key="6">
    <source>
        <dbReference type="PROSITE" id="PS50937"/>
    </source>
</evidence>
<evidence type="ECO:0000313" key="7">
    <source>
        <dbReference type="EMBL" id="MFD0725020.1"/>
    </source>
</evidence>
<sequence>MPARTTRSPRPELAEARGQGLHNIGEAAASTGVSQKMIRHYERIGLLPEVGRTFAGYRLYAEADLHRLRFIKRARDLGFSIKQIEALLGLWDDRSRASAEVKAMARAHSRELGEKIAQMQAMQRTLDALATRCHGDDRPDCPILDDLADGPASKD</sequence>
<dbReference type="RefSeq" id="WP_386822645.1">
    <property type="nucleotide sequence ID" value="NZ_JBHTIF010000001.1"/>
</dbReference>
<keyword evidence="5" id="KW-0804">Transcription</keyword>
<organism evidence="7 8">
    <name type="scientific">Lysobacter brunescens</name>
    <dbReference type="NCBI Taxonomy" id="262323"/>
    <lineage>
        <taxon>Bacteria</taxon>
        <taxon>Pseudomonadati</taxon>
        <taxon>Pseudomonadota</taxon>
        <taxon>Gammaproteobacteria</taxon>
        <taxon>Lysobacterales</taxon>
        <taxon>Lysobacteraceae</taxon>
        <taxon>Lysobacter</taxon>
    </lineage>
</organism>
<dbReference type="PRINTS" id="PR00040">
    <property type="entry name" value="HTHMERR"/>
</dbReference>
<dbReference type="PROSITE" id="PS50937">
    <property type="entry name" value="HTH_MERR_2"/>
    <property type="match status" value="1"/>
</dbReference>
<dbReference type="InterPro" id="IPR009061">
    <property type="entry name" value="DNA-bd_dom_put_sf"/>
</dbReference>
<dbReference type="Proteomes" id="UP001597110">
    <property type="component" value="Unassembled WGS sequence"/>
</dbReference>
<dbReference type="PANTHER" id="PTHR30204">
    <property type="entry name" value="REDOX-CYCLING DRUG-SENSING TRANSCRIPTIONAL ACTIVATOR SOXR"/>
    <property type="match status" value="1"/>
</dbReference>
<dbReference type="Pfam" id="PF00376">
    <property type="entry name" value="MerR"/>
    <property type="match status" value="1"/>
</dbReference>
<feature type="domain" description="HTH merR-type" evidence="6">
    <location>
        <begin position="21"/>
        <end position="90"/>
    </location>
</feature>
<comment type="caution">
    <text evidence="7">The sequence shown here is derived from an EMBL/GenBank/DDBJ whole genome shotgun (WGS) entry which is preliminary data.</text>
</comment>
<gene>
    <name evidence="7" type="primary">cueR</name>
    <name evidence="7" type="ORF">ACFQ0E_05335</name>
</gene>
<dbReference type="CDD" id="cd01108">
    <property type="entry name" value="HTH_CueR"/>
    <property type="match status" value="1"/>
</dbReference>
<dbReference type="SMART" id="SM00422">
    <property type="entry name" value="HTH_MERR"/>
    <property type="match status" value="1"/>
</dbReference>